<dbReference type="Pfam" id="PF04616">
    <property type="entry name" value="Glyco_hydro_43"/>
    <property type="match status" value="1"/>
</dbReference>
<keyword evidence="3 6" id="KW-0378">Hydrolase</keyword>
<protein>
    <submittedName>
        <fullName evidence="7">Family 43 glycosylhydrolase</fullName>
    </submittedName>
</protein>
<dbReference type="Gene3D" id="2.115.10.20">
    <property type="entry name" value="Glycosyl hydrolase domain, family 43"/>
    <property type="match status" value="1"/>
</dbReference>
<evidence type="ECO:0000256" key="6">
    <source>
        <dbReference type="RuleBase" id="RU361187"/>
    </source>
</evidence>
<sequence length="317" mass="36128">MTTEKQLIVAQRADPFVYRHTDGYYYFTGSVPGYQEIEVRRAKTLAGLENGERVTVWHAHERGPMSQLIWAPEIHYMDGAWYIHFAAADDANTRNTEHHHRMFVLRNRNASPMNTDWEEMGQVQTPQDSFSLDATVFRHDQQWYYVWAQLTPATRTSSDIYIARLANPWTLATAPIMLSMPEYDWERSVYAVNEGPAAIVHGDKVFITYSANATDEHYAMGLLWANASSDLLNAYSWHKRQTPVFTSSTVHSLYGPGHNSFTTSPDGQQDILVYHARPYDNAHLQGGFLGNPDRHAYAQSFIWNSDGFPVFGTPGDN</sequence>
<reference evidence="7 8" key="1">
    <citation type="submission" date="2019-10" db="EMBL/GenBank/DDBJ databases">
        <title>The completed genome of Lactobacillus harbinensis M1.</title>
        <authorList>
            <person name="Zheng Y."/>
        </authorList>
    </citation>
    <scope>NUCLEOTIDE SEQUENCE [LARGE SCALE GENOMIC DNA]</scope>
    <source>
        <strain evidence="7 8">M1</strain>
    </source>
</reference>
<organism evidence="7 8">
    <name type="scientific">Schleiferilactobacillus harbinensis</name>
    <dbReference type="NCBI Taxonomy" id="304207"/>
    <lineage>
        <taxon>Bacteria</taxon>
        <taxon>Bacillati</taxon>
        <taxon>Bacillota</taxon>
        <taxon>Bacilli</taxon>
        <taxon>Lactobacillales</taxon>
        <taxon>Lactobacillaceae</taxon>
        <taxon>Schleiferilactobacillus</taxon>
    </lineage>
</organism>
<dbReference type="Proteomes" id="UP000326779">
    <property type="component" value="Chromosome"/>
</dbReference>
<keyword evidence="4 6" id="KW-0326">Glycosidase</keyword>
<dbReference type="PIRSF" id="PIRSF025414">
    <property type="entry name" value="Alpha-L-arabinofuranosidase"/>
    <property type="match status" value="1"/>
</dbReference>
<evidence type="ECO:0000256" key="1">
    <source>
        <dbReference type="ARBA" id="ARBA00009865"/>
    </source>
</evidence>
<evidence type="ECO:0000256" key="3">
    <source>
        <dbReference type="ARBA" id="ARBA00022801"/>
    </source>
</evidence>
<dbReference type="SUPFAM" id="SSF75005">
    <property type="entry name" value="Arabinanase/levansucrase/invertase"/>
    <property type="match status" value="1"/>
</dbReference>
<proteinExistence type="inferred from homology"/>
<dbReference type="InterPro" id="IPR023296">
    <property type="entry name" value="Glyco_hydro_beta-prop_sf"/>
</dbReference>
<gene>
    <name evidence="7" type="ORF">D1010_15145</name>
</gene>
<dbReference type="KEGG" id="lhb:D1010_15145"/>
<name>A0A5P8M7V4_9LACO</name>
<dbReference type="InterPro" id="IPR016828">
    <property type="entry name" value="Alpha-L-arabinofuranosidase"/>
</dbReference>
<feature type="site" description="Important for catalytic activity, responsible for pKa modulation of the active site Glu and correct orientation of both the proton donor and substrate" evidence="5">
    <location>
        <position position="133"/>
    </location>
</feature>
<dbReference type="PANTHER" id="PTHR43817:SF1">
    <property type="entry name" value="HYDROLASE, FAMILY 43, PUTATIVE (AFU_ORTHOLOGUE AFUA_3G01660)-RELATED"/>
    <property type="match status" value="1"/>
</dbReference>
<keyword evidence="2" id="KW-0732">Signal</keyword>
<evidence type="ECO:0000256" key="5">
    <source>
        <dbReference type="PIRSR" id="PIRSR606710-2"/>
    </source>
</evidence>
<evidence type="ECO:0000313" key="7">
    <source>
        <dbReference type="EMBL" id="QFR24602.1"/>
    </source>
</evidence>
<dbReference type="RefSeq" id="WP_152261448.1">
    <property type="nucleotide sequence ID" value="NZ_CP045143.1"/>
</dbReference>
<evidence type="ECO:0000256" key="2">
    <source>
        <dbReference type="ARBA" id="ARBA00022729"/>
    </source>
</evidence>
<dbReference type="InterPro" id="IPR006710">
    <property type="entry name" value="Glyco_hydro_43"/>
</dbReference>
<dbReference type="GO" id="GO:0004553">
    <property type="term" value="F:hydrolase activity, hydrolyzing O-glycosyl compounds"/>
    <property type="evidence" value="ECO:0007669"/>
    <property type="project" value="InterPro"/>
</dbReference>
<dbReference type="PANTHER" id="PTHR43817">
    <property type="entry name" value="GLYCOSYL HYDROLASE"/>
    <property type="match status" value="1"/>
</dbReference>
<dbReference type="AlphaFoldDB" id="A0A5P8M7V4"/>
<dbReference type="GO" id="GO:0005975">
    <property type="term" value="P:carbohydrate metabolic process"/>
    <property type="evidence" value="ECO:0007669"/>
    <property type="project" value="InterPro"/>
</dbReference>
<evidence type="ECO:0000313" key="8">
    <source>
        <dbReference type="Proteomes" id="UP000326779"/>
    </source>
</evidence>
<accession>A0A5P8M7V4</accession>
<dbReference type="EMBL" id="CP045143">
    <property type="protein sequence ID" value="QFR24602.1"/>
    <property type="molecule type" value="Genomic_DNA"/>
</dbReference>
<evidence type="ECO:0000256" key="4">
    <source>
        <dbReference type="ARBA" id="ARBA00023295"/>
    </source>
</evidence>
<comment type="similarity">
    <text evidence="1 6">Belongs to the glycosyl hydrolase 43 family.</text>
</comment>